<protein>
    <submittedName>
        <fullName evidence="2">Branched-chain amino acid transporter</fullName>
    </submittedName>
</protein>
<comment type="caution">
    <text evidence="2">The sequence shown here is derived from an EMBL/GenBank/DDBJ whole genome shotgun (WGS) entry which is preliminary data.</text>
</comment>
<keyword evidence="3" id="KW-1185">Reference proteome</keyword>
<sequence length="103" mass="11220">METNLLWMIAGMGVVTYLPRVLPLIALDTAIIPQKWQSILKNVPFAILGALIFPGILHINEGSMWYGIVGAGIALLSSWLNWNIILVVLSSVLAVSLFSFLGL</sequence>
<dbReference type="EMBL" id="LNQN01000001">
    <property type="protein sequence ID" value="KSU84147.1"/>
    <property type="molecule type" value="Genomic_DNA"/>
</dbReference>
<dbReference type="InterPro" id="IPR008407">
    <property type="entry name" value="Brnchd-chn_aa_trnsp_AzlD"/>
</dbReference>
<feature type="transmembrane region" description="Helical" evidence="1">
    <location>
        <begin position="39"/>
        <end position="59"/>
    </location>
</feature>
<dbReference type="RefSeq" id="WP_061967340.1">
    <property type="nucleotide sequence ID" value="NZ_CP126109.1"/>
</dbReference>
<organism evidence="2 3">
    <name type="scientific">Fictibacillus enclensis</name>
    <dbReference type="NCBI Taxonomy" id="1017270"/>
    <lineage>
        <taxon>Bacteria</taxon>
        <taxon>Bacillati</taxon>
        <taxon>Bacillota</taxon>
        <taxon>Bacilli</taxon>
        <taxon>Bacillales</taxon>
        <taxon>Fictibacillaceae</taxon>
        <taxon>Fictibacillus</taxon>
    </lineage>
</organism>
<accession>A0A0V8JAT2</accession>
<feature type="transmembrane region" description="Helical" evidence="1">
    <location>
        <begin position="6"/>
        <end position="27"/>
    </location>
</feature>
<evidence type="ECO:0000313" key="3">
    <source>
        <dbReference type="Proteomes" id="UP000054099"/>
    </source>
</evidence>
<gene>
    <name evidence="2" type="ORF">AS030_00840</name>
</gene>
<feature type="transmembrane region" description="Helical" evidence="1">
    <location>
        <begin position="79"/>
        <end position="101"/>
    </location>
</feature>
<name>A0A0V8JAT2_9BACL</name>
<dbReference type="Proteomes" id="UP000054099">
    <property type="component" value="Unassembled WGS sequence"/>
</dbReference>
<keyword evidence="1" id="KW-1133">Transmembrane helix</keyword>
<evidence type="ECO:0000256" key="1">
    <source>
        <dbReference type="SAM" id="Phobius"/>
    </source>
</evidence>
<dbReference type="OrthoDB" id="9811308at2"/>
<reference evidence="2 3" key="1">
    <citation type="journal article" date="2014" name="Antonie Van Leeuwenhoek">
        <title>Fictibacillus enclensis sp. nov., isolated from marine sediment.</title>
        <authorList>
            <person name="Dastager S.G."/>
            <person name="Mawlankar R."/>
            <person name="Srinivasan K."/>
            <person name="Tang S.K."/>
            <person name="Lee J.C."/>
            <person name="Ramana V.V."/>
            <person name="Shouche Y.S."/>
        </authorList>
    </citation>
    <scope>NUCLEOTIDE SEQUENCE [LARGE SCALE GENOMIC DNA]</scope>
    <source>
        <strain evidence="2 3">NIO-1003</strain>
    </source>
</reference>
<proteinExistence type="predicted"/>
<keyword evidence="1" id="KW-0472">Membrane</keyword>
<evidence type="ECO:0000313" key="2">
    <source>
        <dbReference type="EMBL" id="KSU84147.1"/>
    </source>
</evidence>
<dbReference type="Pfam" id="PF05437">
    <property type="entry name" value="AzlD"/>
    <property type="match status" value="1"/>
</dbReference>
<keyword evidence="1" id="KW-0812">Transmembrane</keyword>
<dbReference type="AlphaFoldDB" id="A0A0V8JAT2"/>